<proteinExistence type="predicted"/>
<accession>A0AAD5PEA2</accession>
<comment type="caution">
    <text evidence="1">The sequence shown here is derived from an EMBL/GenBank/DDBJ whole genome shotgun (WGS) entry which is preliminary data.</text>
</comment>
<reference evidence="1" key="1">
    <citation type="journal article" date="2022" name="IScience">
        <title>Evolution of zygomycete secretomes and the origins of terrestrial fungal ecologies.</title>
        <authorList>
            <person name="Chang Y."/>
            <person name="Wang Y."/>
            <person name="Mondo S."/>
            <person name="Ahrendt S."/>
            <person name="Andreopoulos W."/>
            <person name="Barry K."/>
            <person name="Beard J."/>
            <person name="Benny G.L."/>
            <person name="Blankenship S."/>
            <person name="Bonito G."/>
            <person name="Cuomo C."/>
            <person name="Desiro A."/>
            <person name="Gervers K.A."/>
            <person name="Hundley H."/>
            <person name="Kuo A."/>
            <person name="LaButti K."/>
            <person name="Lang B.F."/>
            <person name="Lipzen A."/>
            <person name="O'Donnell K."/>
            <person name="Pangilinan J."/>
            <person name="Reynolds N."/>
            <person name="Sandor L."/>
            <person name="Smith M.E."/>
            <person name="Tsang A."/>
            <person name="Grigoriev I.V."/>
            <person name="Stajich J.E."/>
            <person name="Spatafora J.W."/>
        </authorList>
    </citation>
    <scope>NUCLEOTIDE SEQUENCE</scope>
    <source>
        <strain evidence="1">RSA 2281</strain>
    </source>
</reference>
<gene>
    <name evidence="1" type="ORF">BDA99DRAFT_508737</name>
</gene>
<keyword evidence="2" id="KW-1185">Reference proteome</keyword>
<dbReference type="EMBL" id="JAIXMP010000012">
    <property type="protein sequence ID" value="KAI9264220.1"/>
    <property type="molecule type" value="Genomic_DNA"/>
</dbReference>
<name>A0AAD5PEA2_9FUNG</name>
<evidence type="ECO:0000313" key="2">
    <source>
        <dbReference type="Proteomes" id="UP001209540"/>
    </source>
</evidence>
<reference evidence="1" key="2">
    <citation type="submission" date="2023-02" db="EMBL/GenBank/DDBJ databases">
        <authorList>
            <consortium name="DOE Joint Genome Institute"/>
            <person name="Mondo S.J."/>
            <person name="Chang Y."/>
            <person name="Wang Y."/>
            <person name="Ahrendt S."/>
            <person name="Andreopoulos W."/>
            <person name="Barry K."/>
            <person name="Beard J."/>
            <person name="Benny G.L."/>
            <person name="Blankenship S."/>
            <person name="Bonito G."/>
            <person name="Cuomo C."/>
            <person name="Desiro A."/>
            <person name="Gervers K.A."/>
            <person name="Hundley H."/>
            <person name="Kuo A."/>
            <person name="LaButti K."/>
            <person name="Lang B.F."/>
            <person name="Lipzen A."/>
            <person name="O'Donnell K."/>
            <person name="Pangilinan J."/>
            <person name="Reynolds N."/>
            <person name="Sandor L."/>
            <person name="Smith M.W."/>
            <person name="Tsang A."/>
            <person name="Grigoriev I.V."/>
            <person name="Stajich J.E."/>
            <person name="Spatafora J.W."/>
        </authorList>
    </citation>
    <scope>NUCLEOTIDE SEQUENCE</scope>
    <source>
        <strain evidence="1">RSA 2281</strain>
    </source>
</reference>
<dbReference type="AlphaFoldDB" id="A0AAD5PEA2"/>
<evidence type="ECO:0000313" key="1">
    <source>
        <dbReference type="EMBL" id="KAI9264220.1"/>
    </source>
</evidence>
<protein>
    <submittedName>
        <fullName evidence="1">Uncharacterized protein</fullName>
    </submittedName>
</protein>
<organism evidence="1 2">
    <name type="scientific">Phascolomyces articulosus</name>
    <dbReference type="NCBI Taxonomy" id="60185"/>
    <lineage>
        <taxon>Eukaryota</taxon>
        <taxon>Fungi</taxon>
        <taxon>Fungi incertae sedis</taxon>
        <taxon>Mucoromycota</taxon>
        <taxon>Mucoromycotina</taxon>
        <taxon>Mucoromycetes</taxon>
        <taxon>Mucorales</taxon>
        <taxon>Lichtheimiaceae</taxon>
        <taxon>Phascolomyces</taxon>
    </lineage>
</organism>
<sequence length="257" mass="30286">MERTTASTATFSDQPPVDNDKMTTLSIVQIRDTEHFQLVRLVTEMTLLQEEGMDMSYNVKTRWTALTLRQVNKYRWLMILGNLRHLTFGYCHTWPAEVWKQAVLPRCSTLESLELHGWMGLHHGTQQYQRYNSSNRLLIQKEAEDAIVSCFGALSDQLQSLILVDFWVTGKMKISSTSAHAPYRDSQQPNSLSPMRRKKILLKYTLESFQEEKYPIDHMLNDIHDFILYHQSQGHDVKLELDPQWKMYHQRWLLLQK</sequence>
<dbReference type="Proteomes" id="UP001209540">
    <property type="component" value="Unassembled WGS sequence"/>
</dbReference>